<dbReference type="InterPro" id="IPR013328">
    <property type="entry name" value="6PGD_dom2"/>
</dbReference>
<dbReference type="GO" id="GO:0016616">
    <property type="term" value="F:oxidoreductase activity, acting on the CH-OH group of donors, NAD or NADP as acceptor"/>
    <property type="evidence" value="ECO:0007669"/>
    <property type="project" value="TreeGrafter"/>
</dbReference>
<dbReference type="RefSeq" id="WP_076086371.1">
    <property type="nucleotide sequence ID" value="NZ_CP019070.1"/>
</dbReference>
<dbReference type="PRINTS" id="PR00084">
    <property type="entry name" value="MTLDHDRGNASE"/>
</dbReference>
<dbReference type="Pfam" id="PF08125">
    <property type="entry name" value="Mannitol_dh_C"/>
    <property type="match status" value="1"/>
</dbReference>
<dbReference type="InterPro" id="IPR050988">
    <property type="entry name" value="Mannitol_DH/Oxidoreductase"/>
</dbReference>
<accession>A0A1P8KMB7</accession>
<dbReference type="InterPro" id="IPR008927">
    <property type="entry name" value="6-PGluconate_DH-like_C_sf"/>
</dbReference>
<feature type="domain" description="Mannitol dehydrogenase N-terminal" evidence="2">
    <location>
        <begin position="28"/>
        <end position="274"/>
    </location>
</feature>
<dbReference type="EMBL" id="CP019070">
    <property type="protein sequence ID" value="APW65655.1"/>
    <property type="molecule type" value="Genomic_DNA"/>
</dbReference>
<keyword evidence="1" id="KW-0560">Oxidoreductase</keyword>
<keyword evidence="5" id="KW-1185">Reference proteome</keyword>
<dbReference type="InterPro" id="IPR013118">
    <property type="entry name" value="Mannitol_DH_C"/>
</dbReference>
<evidence type="ECO:0000256" key="1">
    <source>
        <dbReference type="ARBA" id="ARBA00023002"/>
    </source>
</evidence>
<dbReference type="Gene3D" id="1.10.1040.10">
    <property type="entry name" value="N-(1-d-carboxylethyl)-l-norvaline Dehydrogenase, domain 2"/>
    <property type="match status" value="1"/>
</dbReference>
<dbReference type="Pfam" id="PF01232">
    <property type="entry name" value="Mannitol_dh"/>
    <property type="match status" value="1"/>
</dbReference>
<evidence type="ECO:0000313" key="4">
    <source>
        <dbReference type="EMBL" id="APW65655.1"/>
    </source>
</evidence>
<dbReference type="InterPro" id="IPR013131">
    <property type="entry name" value="Mannitol_DH_N"/>
</dbReference>
<reference evidence="4 5" key="1">
    <citation type="submission" date="2017-01" db="EMBL/GenBank/DDBJ databases">
        <title>Genome sequencing of Arcobacter sp. LPB0137.</title>
        <authorList>
            <person name="Lee G.-W."/>
            <person name="Yi H."/>
        </authorList>
    </citation>
    <scope>NUCLEOTIDE SEQUENCE [LARGE SCALE GENOMIC DNA]</scope>
    <source>
        <strain evidence="4 5">LPB0137</strain>
    </source>
</reference>
<dbReference type="AlphaFoldDB" id="A0A1P8KMB7"/>
<gene>
    <name evidence="4" type="ORF">LPB137_07215</name>
</gene>
<dbReference type="Gene3D" id="3.40.50.720">
    <property type="entry name" value="NAD(P)-binding Rossmann-like Domain"/>
    <property type="match status" value="1"/>
</dbReference>
<dbReference type="InterPro" id="IPR000669">
    <property type="entry name" value="Mannitol_DH"/>
</dbReference>
<evidence type="ECO:0000313" key="5">
    <source>
        <dbReference type="Proteomes" id="UP000186074"/>
    </source>
</evidence>
<dbReference type="KEGG" id="alp:LPB137_07215"/>
<dbReference type="SUPFAM" id="SSF51735">
    <property type="entry name" value="NAD(P)-binding Rossmann-fold domains"/>
    <property type="match status" value="1"/>
</dbReference>
<dbReference type="PANTHER" id="PTHR43362:SF1">
    <property type="entry name" value="MANNITOL DEHYDROGENASE 2-RELATED"/>
    <property type="match status" value="1"/>
</dbReference>
<dbReference type="Proteomes" id="UP000186074">
    <property type="component" value="Chromosome"/>
</dbReference>
<evidence type="ECO:0000259" key="3">
    <source>
        <dbReference type="Pfam" id="PF08125"/>
    </source>
</evidence>
<dbReference type="SUPFAM" id="SSF48179">
    <property type="entry name" value="6-phosphogluconate dehydrogenase C-terminal domain-like"/>
    <property type="match status" value="1"/>
</dbReference>
<proteinExistence type="predicted"/>
<dbReference type="STRING" id="1850254.LPB137_07215"/>
<protein>
    <recommendedName>
        <fullName evidence="6">Mannitol dehydrogenase</fullName>
    </recommendedName>
</protein>
<name>A0A1P8KMB7_9BACT</name>
<dbReference type="PANTHER" id="PTHR43362">
    <property type="entry name" value="MANNITOL DEHYDROGENASE DSF1-RELATED"/>
    <property type="match status" value="1"/>
</dbReference>
<evidence type="ECO:0008006" key="6">
    <source>
        <dbReference type="Google" id="ProtNLM"/>
    </source>
</evidence>
<dbReference type="InterPro" id="IPR036291">
    <property type="entry name" value="NAD(P)-bd_dom_sf"/>
</dbReference>
<feature type="domain" description="Mannitol dehydrogenase C-terminal" evidence="3">
    <location>
        <begin position="283"/>
        <end position="473"/>
    </location>
</feature>
<evidence type="ECO:0000259" key="2">
    <source>
        <dbReference type="Pfam" id="PF01232"/>
    </source>
</evidence>
<sequence length="487" mass="55494">MILDKNFLQNSAFNKAEYNYSQDDLSAGIIHIGVGNFHRSHQAYLLDSLFNQRKDLNYGIIGAGLREYDTFMRDDLLKQDCLTTLVQRDENTTNTRVLQSMIDFIEVDNNLLVESLCNENIKIVSLTITEGGYYIDSYGNFNIQNEEIQADINNPDNPKTAFGILIKALKIRKEKGLNPFTLLTCDNIAHNGNVLRNVMVKMSQQIDADLSEYIASNVSCPNSMVDRITPTATKEDIAFIQSEYGYIDNRPVFSEPFIQWIIEDNFCNGRPALEEVGVMFVDDIEPYELMKIRMLNGSHAAISSVSALLDIDYVHEALENETVKTFLDSIINKEVIPVLKDIVTDINLDEYYNTVITRFANPYIKDTITRICFDNSNKQPKFIIDSIKDGIKNNVNVDGLILACALWCRYSIGTDENGKELDINDARKDKLKDLALEAKDNPIVFIQFDEIYGTLSQNTYFSETFTKFLNSIWENGVENTVKNYNKQ</sequence>
<dbReference type="OrthoDB" id="271711at2"/>
<organism evidence="4 5">
    <name type="scientific">Poseidonibacter parvus</name>
    <dbReference type="NCBI Taxonomy" id="1850254"/>
    <lineage>
        <taxon>Bacteria</taxon>
        <taxon>Pseudomonadati</taxon>
        <taxon>Campylobacterota</taxon>
        <taxon>Epsilonproteobacteria</taxon>
        <taxon>Campylobacterales</taxon>
        <taxon>Arcobacteraceae</taxon>
        <taxon>Poseidonibacter</taxon>
    </lineage>
</organism>